<keyword evidence="8" id="KW-1185">Reference proteome</keyword>
<dbReference type="Proteomes" id="UP000262712">
    <property type="component" value="Chromosome"/>
</dbReference>
<dbReference type="EMBL" id="CP032098">
    <property type="protein sequence ID" value="AXX92690.1"/>
    <property type="molecule type" value="Genomic_DNA"/>
</dbReference>
<dbReference type="SUPFAM" id="SSF48498">
    <property type="entry name" value="Tetracyclin repressor-like, C-terminal domain"/>
    <property type="match status" value="1"/>
</dbReference>
<evidence type="ECO:0000256" key="1">
    <source>
        <dbReference type="ARBA" id="ARBA00023015"/>
    </source>
</evidence>
<dbReference type="SUPFAM" id="SSF46689">
    <property type="entry name" value="Homeodomain-like"/>
    <property type="match status" value="1"/>
</dbReference>
<keyword evidence="1" id="KW-0805">Transcription regulation</keyword>
<dbReference type="PANTHER" id="PTHR47506">
    <property type="entry name" value="TRANSCRIPTIONAL REGULATORY PROTEIN"/>
    <property type="match status" value="1"/>
</dbReference>
<dbReference type="PRINTS" id="PR00455">
    <property type="entry name" value="HTHTETR"/>
</dbReference>
<sequence length="185" mass="21143">MAIKKTSKEEILKNSIHLFKVNGYYNTSMANIADACGLIKGSIYHHFKSKDEIGLESLKYIHEYFKNDIYSIAYQSDLSAKEKLKLFVKKVDNYFVNSEGGCLLGNLALETSLQNEVFADEIKSYFTNWQDALMVILEDKYTNIDAINLSKKYIALTQGAIMMMNLYGKKEDYLKVGEEIISLLD</sequence>
<evidence type="ECO:0000313" key="9">
    <source>
        <dbReference type="Proteomes" id="UP000262712"/>
    </source>
</evidence>
<dbReference type="PANTHER" id="PTHR47506:SF1">
    <property type="entry name" value="HTH-TYPE TRANSCRIPTIONAL REGULATOR YJDC"/>
    <property type="match status" value="1"/>
</dbReference>
<dbReference type="GO" id="GO:0003677">
    <property type="term" value="F:DNA binding"/>
    <property type="evidence" value="ECO:0007669"/>
    <property type="project" value="UniProtKB-UniRule"/>
</dbReference>
<feature type="domain" description="HTH tetR-type" evidence="5">
    <location>
        <begin position="5"/>
        <end position="65"/>
    </location>
</feature>
<evidence type="ECO:0000256" key="2">
    <source>
        <dbReference type="ARBA" id="ARBA00023125"/>
    </source>
</evidence>
<accession>A0A2G1DKT6</accession>
<dbReference type="Proteomes" id="UP000221222">
    <property type="component" value="Unassembled WGS sequence"/>
</dbReference>
<dbReference type="Pfam" id="PF21993">
    <property type="entry name" value="TetR_C_13_2"/>
    <property type="match status" value="1"/>
</dbReference>
<feature type="DNA-binding region" description="H-T-H motif" evidence="4">
    <location>
        <begin position="28"/>
        <end position="47"/>
    </location>
</feature>
<organism evidence="7 8">
    <name type="scientific">Malaciobacter molluscorum LMG 25693</name>
    <dbReference type="NCBI Taxonomy" id="870501"/>
    <lineage>
        <taxon>Bacteria</taxon>
        <taxon>Pseudomonadati</taxon>
        <taxon>Campylobacterota</taxon>
        <taxon>Epsilonproteobacteria</taxon>
        <taxon>Campylobacterales</taxon>
        <taxon>Arcobacteraceae</taxon>
        <taxon>Malaciobacter</taxon>
    </lineage>
</organism>
<dbReference type="KEGG" id="amol:AMOL_1725"/>
<dbReference type="InterPro" id="IPR001647">
    <property type="entry name" value="HTH_TetR"/>
</dbReference>
<dbReference type="Pfam" id="PF00440">
    <property type="entry name" value="TetR_N"/>
    <property type="match status" value="1"/>
</dbReference>
<name>A0A2G1DKT6_9BACT</name>
<gene>
    <name evidence="6" type="ORF">AMOL_1725</name>
    <name evidence="7" type="ORF">CPU12_02360</name>
</gene>
<dbReference type="InterPro" id="IPR009057">
    <property type="entry name" value="Homeodomain-like_sf"/>
</dbReference>
<protein>
    <submittedName>
        <fullName evidence="6">Transcriptional regulator, TetR/AcrR family</fullName>
    </submittedName>
</protein>
<proteinExistence type="predicted"/>
<dbReference type="AlphaFoldDB" id="A0A2G1DKT6"/>
<evidence type="ECO:0000313" key="8">
    <source>
        <dbReference type="Proteomes" id="UP000221222"/>
    </source>
</evidence>
<dbReference type="PROSITE" id="PS50977">
    <property type="entry name" value="HTH_TETR_2"/>
    <property type="match status" value="1"/>
</dbReference>
<dbReference type="Gene3D" id="1.10.357.10">
    <property type="entry name" value="Tetracycline Repressor, domain 2"/>
    <property type="match status" value="1"/>
</dbReference>
<evidence type="ECO:0000313" key="6">
    <source>
        <dbReference type="EMBL" id="AXX92690.1"/>
    </source>
</evidence>
<evidence type="ECO:0000259" key="5">
    <source>
        <dbReference type="PROSITE" id="PS50977"/>
    </source>
</evidence>
<dbReference type="RefSeq" id="WP_099341468.1">
    <property type="nucleotide sequence ID" value="NZ_CP032098.1"/>
</dbReference>
<evidence type="ECO:0000256" key="4">
    <source>
        <dbReference type="PROSITE-ProRule" id="PRU00335"/>
    </source>
</evidence>
<dbReference type="InterPro" id="IPR036271">
    <property type="entry name" value="Tet_transcr_reg_TetR-rel_C_sf"/>
</dbReference>
<dbReference type="InterPro" id="IPR054156">
    <property type="entry name" value="YxaF_TetR_C"/>
</dbReference>
<evidence type="ECO:0000313" key="7">
    <source>
        <dbReference type="EMBL" id="PHO19108.1"/>
    </source>
</evidence>
<keyword evidence="3" id="KW-0804">Transcription</keyword>
<keyword evidence="2 4" id="KW-0238">DNA-binding</keyword>
<dbReference type="EMBL" id="NXFY01000002">
    <property type="protein sequence ID" value="PHO19108.1"/>
    <property type="molecule type" value="Genomic_DNA"/>
</dbReference>
<evidence type="ECO:0000256" key="3">
    <source>
        <dbReference type="ARBA" id="ARBA00023163"/>
    </source>
</evidence>
<reference evidence="6 9" key="2">
    <citation type="submission" date="2018-08" db="EMBL/GenBank/DDBJ databases">
        <title>Complete genome of the Arcobacter molluscorum type strain LMG 25693.</title>
        <authorList>
            <person name="Miller W.G."/>
            <person name="Yee E."/>
            <person name="Bono J.L."/>
        </authorList>
    </citation>
    <scope>NUCLEOTIDE SEQUENCE [LARGE SCALE GENOMIC DNA]</scope>
    <source>
        <strain evidence="6 9">CECT 7696</strain>
    </source>
</reference>
<reference evidence="7 8" key="1">
    <citation type="submission" date="2017-09" db="EMBL/GenBank/DDBJ databases">
        <title>Arcobacter canalis sp. nov., a new species isolated from a water canal contaminated with urban sewage.</title>
        <authorList>
            <person name="Perez-Cataluna A."/>
            <person name="Salas-Masso N."/>
            <person name="Figueras M.J."/>
        </authorList>
    </citation>
    <scope>NUCLEOTIDE SEQUENCE [LARGE SCALE GENOMIC DNA]</scope>
    <source>
        <strain evidence="7 8">F98-3</strain>
    </source>
</reference>